<sequence>MEGVMIKKIVFLALAMLTAGLLSYPTITSAHRIIGPISLFDQHQDTPVRSPPRRNIHDVRPPLP</sequence>
<reference evidence="2 3" key="1">
    <citation type="submission" date="2017-07" db="EMBL/GenBank/DDBJ databases">
        <title>A draft genome sequence of Komagataeibacter oboediens LMG 18849.</title>
        <authorList>
            <person name="Skraban J."/>
            <person name="Cleenwerck I."/>
            <person name="Vandamme P."/>
            <person name="Trcek J."/>
        </authorList>
    </citation>
    <scope>NUCLEOTIDE SEQUENCE [LARGE SCALE GENOMIC DNA]</scope>
    <source>
        <strain evidence="2 3">LMG 18849</strain>
    </source>
</reference>
<evidence type="ECO:0000313" key="2">
    <source>
        <dbReference type="EMBL" id="PYD83299.1"/>
    </source>
</evidence>
<dbReference type="Proteomes" id="UP000247417">
    <property type="component" value="Unassembled WGS sequence"/>
</dbReference>
<comment type="caution">
    <text evidence="2">The sequence shown here is derived from an EMBL/GenBank/DDBJ whole genome shotgun (WGS) entry which is preliminary data.</text>
</comment>
<name>A0A318R4U3_9PROT</name>
<organism evidence="2 3">
    <name type="scientific">Komagataeibacter oboediens</name>
    <dbReference type="NCBI Taxonomy" id="65958"/>
    <lineage>
        <taxon>Bacteria</taxon>
        <taxon>Pseudomonadati</taxon>
        <taxon>Pseudomonadota</taxon>
        <taxon>Alphaproteobacteria</taxon>
        <taxon>Acetobacterales</taxon>
        <taxon>Acetobacteraceae</taxon>
        <taxon>Komagataeibacter</taxon>
    </lineage>
</organism>
<accession>A0A318R4U3</accession>
<gene>
    <name evidence="2" type="ORF">CFR80_02785</name>
</gene>
<feature type="region of interest" description="Disordered" evidence="1">
    <location>
        <begin position="44"/>
        <end position="64"/>
    </location>
</feature>
<protein>
    <submittedName>
        <fullName evidence="2">Uncharacterized protein</fullName>
    </submittedName>
</protein>
<proteinExistence type="predicted"/>
<evidence type="ECO:0000256" key="1">
    <source>
        <dbReference type="SAM" id="MobiDB-lite"/>
    </source>
</evidence>
<dbReference type="EMBL" id="NKTX01000002">
    <property type="protein sequence ID" value="PYD83299.1"/>
    <property type="molecule type" value="Genomic_DNA"/>
</dbReference>
<evidence type="ECO:0000313" key="3">
    <source>
        <dbReference type="Proteomes" id="UP000247417"/>
    </source>
</evidence>
<feature type="compositionally biased region" description="Basic and acidic residues" evidence="1">
    <location>
        <begin position="55"/>
        <end position="64"/>
    </location>
</feature>
<dbReference type="AlphaFoldDB" id="A0A318R4U3"/>